<proteinExistence type="predicted"/>
<dbReference type="WBParaSite" id="JU765_v2.g12587.t2">
    <property type="protein sequence ID" value="JU765_v2.g12587.t2"/>
    <property type="gene ID" value="JU765_v2.g12587"/>
</dbReference>
<accession>A0AC34Q4E4</accession>
<protein>
    <submittedName>
        <fullName evidence="2">Uncharacterized protein</fullName>
    </submittedName>
</protein>
<evidence type="ECO:0000313" key="2">
    <source>
        <dbReference type="WBParaSite" id="JU765_v2.g12587.t2"/>
    </source>
</evidence>
<evidence type="ECO:0000313" key="1">
    <source>
        <dbReference type="Proteomes" id="UP000887576"/>
    </source>
</evidence>
<name>A0AC34Q4E4_9BILA</name>
<sequence length="326" mass="36461">MSETEVELDDPILPLRRLVRRPSSPKSKASSPTIASTPISNSVSALNEKQSNGEKEKSDEKKHSIFGFFTKKHVPPTSLEIPSKKKHSIFGFFTKKHVPPTSLEIPSKSSSKLKADSSVTPSGSLGFLHRFSFGKHSPTTPHSGFPGPYPEGSTNRPTELLFPVKELDSVASEEGTQESSEHPQDNIASSIHDEHWFVPAVTENELQDSMESEKMMTALQVMTEPENTRDMTIKELENFLGDFRSGKLRALTDNDLDEMRQMHKEQLNISALQIQIHDQLLLHGEDEEDEFDEIYRSLGAQLDHLHASMENFSGIKTSKKIGQRGI</sequence>
<reference evidence="2" key="1">
    <citation type="submission" date="2022-11" db="UniProtKB">
        <authorList>
            <consortium name="WormBaseParasite"/>
        </authorList>
    </citation>
    <scope>IDENTIFICATION</scope>
</reference>
<organism evidence="1 2">
    <name type="scientific">Panagrolaimus sp. JU765</name>
    <dbReference type="NCBI Taxonomy" id="591449"/>
    <lineage>
        <taxon>Eukaryota</taxon>
        <taxon>Metazoa</taxon>
        <taxon>Ecdysozoa</taxon>
        <taxon>Nematoda</taxon>
        <taxon>Chromadorea</taxon>
        <taxon>Rhabditida</taxon>
        <taxon>Tylenchina</taxon>
        <taxon>Panagrolaimomorpha</taxon>
        <taxon>Panagrolaimoidea</taxon>
        <taxon>Panagrolaimidae</taxon>
        <taxon>Panagrolaimus</taxon>
    </lineage>
</organism>
<dbReference type="Proteomes" id="UP000887576">
    <property type="component" value="Unplaced"/>
</dbReference>